<dbReference type="Gene3D" id="1.20.58.480">
    <property type="match status" value="1"/>
</dbReference>
<keyword evidence="4" id="KW-0349">Heme</keyword>
<dbReference type="GO" id="GO:0020037">
    <property type="term" value="F:heme binding"/>
    <property type="evidence" value="ECO:0007669"/>
    <property type="project" value="InterPro"/>
</dbReference>
<dbReference type="GO" id="GO:0019441">
    <property type="term" value="P:L-tryptophan catabolic process to kynurenine"/>
    <property type="evidence" value="ECO:0007669"/>
    <property type="project" value="InterPro"/>
</dbReference>
<proteinExistence type="inferred from homology"/>
<dbReference type="InterPro" id="IPR000898">
    <property type="entry name" value="Indolamine_dOase"/>
</dbReference>
<dbReference type="STRING" id="933084.A0A067PB72"/>
<sequence length="434" mass="47671">MPNDFSSPAVSPETDTKRGSIDSFVSPSTPIRRLPDSWNIWEQSLSQAIRQSLKYGSSQGISDGERSESGNWRRSVVQLPVLSIEGLLDSVANMRRARLVLTMLLHFYVHTQPPSMDDVVHIPTSIAVLLHNISKAMGMPPVLTYSDNVLYNWSPVDLSSSTPSADDELECLTSFTSTPDESHFNLTSARIELRGNDALKVMKLLFPTQQSATFPDPTTISSALLQLSAIIQSMTSTLLDIRRGCDPTIFYTQIRPWLNGASPKPWVFDGVEGPDRQPTKMAGSTAGQSPTIQCLDAFLGVEYLTHTADGQIPNPTIKSENSVLTGMRSYMLPSHRTFIEEMIPRGQKLRSFIQCQSPSSGLVEAYNKAVTALKEFRDAHIRVVTLYIINPSRSAAQAESVGTGKAPEKVMGTGGTELLPFLKGVRDRTKEGLL</sequence>
<dbReference type="PANTHER" id="PTHR28657">
    <property type="entry name" value="INDOLEAMINE 2,3-DIOXYGENASE"/>
    <property type="match status" value="1"/>
</dbReference>
<evidence type="ECO:0000256" key="1">
    <source>
        <dbReference type="ARBA" id="ARBA00007119"/>
    </source>
</evidence>
<dbReference type="Pfam" id="PF01231">
    <property type="entry name" value="IDO"/>
    <property type="match status" value="1"/>
</dbReference>
<dbReference type="PANTHER" id="PTHR28657:SF5">
    <property type="entry name" value="INDOLEAMINE 2,3-DIOXYGENASE"/>
    <property type="match status" value="1"/>
</dbReference>
<accession>A0A067PB72</accession>
<dbReference type="OrthoDB" id="540174at2759"/>
<organism evidence="6 7">
    <name type="scientific">Jaapia argillacea MUCL 33604</name>
    <dbReference type="NCBI Taxonomy" id="933084"/>
    <lineage>
        <taxon>Eukaryota</taxon>
        <taxon>Fungi</taxon>
        <taxon>Dikarya</taxon>
        <taxon>Basidiomycota</taxon>
        <taxon>Agaricomycotina</taxon>
        <taxon>Agaricomycetes</taxon>
        <taxon>Agaricomycetidae</taxon>
        <taxon>Jaapiales</taxon>
        <taxon>Jaapiaceae</taxon>
        <taxon>Jaapia</taxon>
    </lineage>
</organism>
<comment type="similarity">
    <text evidence="1">Belongs to the indoleamine 2,3-dioxygenase family.</text>
</comment>
<evidence type="ECO:0000313" key="6">
    <source>
        <dbReference type="EMBL" id="KDQ51075.1"/>
    </source>
</evidence>
<dbReference type="GO" id="GO:0005737">
    <property type="term" value="C:cytoplasm"/>
    <property type="evidence" value="ECO:0007669"/>
    <property type="project" value="TreeGrafter"/>
</dbReference>
<dbReference type="AlphaFoldDB" id="A0A067PB72"/>
<evidence type="ECO:0000313" key="7">
    <source>
        <dbReference type="Proteomes" id="UP000027265"/>
    </source>
</evidence>
<evidence type="ECO:0000256" key="5">
    <source>
        <dbReference type="SAM" id="MobiDB-lite"/>
    </source>
</evidence>
<dbReference type="EMBL" id="KL197752">
    <property type="protein sequence ID" value="KDQ51075.1"/>
    <property type="molecule type" value="Genomic_DNA"/>
</dbReference>
<dbReference type="SUPFAM" id="SSF140959">
    <property type="entry name" value="Indolic compounds 2,3-dioxygenase-like"/>
    <property type="match status" value="1"/>
</dbReference>
<evidence type="ECO:0008006" key="8">
    <source>
        <dbReference type="Google" id="ProtNLM"/>
    </source>
</evidence>
<reference evidence="7" key="1">
    <citation type="journal article" date="2014" name="Proc. Natl. Acad. Sci. U.S.A.">
        <title>Extensive sampling of basidiomycete genomes demonstrates inadequacy of the white-rot/brown-rot paradigm for wood decay fungi.</title>
        <authorList>
            <person name="Riley R."/>
            <person name="Salamov A.A."/>
            <person name="Brown D.W."/>
            <person name="Nagy L.G."/>
            <person name="Floudas D."/>
            <person name="Held B.W."/>
            <person name="Levasseur A."/>
            <person name="Lombard V."/>
            <person name="Morin E."/>
            <person name="Otillar R."/>
            <person name="Lindquist E.A."/>
            <person name="Sun H."/>
            <person name="LaButti K.M."/>
            <person name="Schmutz J."/>
            <person name="Jabbour D."/>
            <person name="Luo H."/>
            <person name="Baker S.E."/>
            <person name="Pisabarro A.G."/>
            <person name="Walton J.D."/>
            <person name="Blanchette R.A."/>
            <person name="Henrissat B."/>
            <person name="Martin F."/>
            <person name="Cullen D."/>
            <person name="Hibbett D.S."/>
            <person name="Grigoriev I.V."/>
        </authorList>
    </citation>
    <scope>NUCLEOTIDE SEQUENCE [LARGE SCALE GENOMIC DNA]</scope>
    <source>
        <strain evidence="7">MUCL 33604</strain>
    </source>
</reference>
<keyword evidence="3 4" id="KW-0408">Iron</keyword>
<dbReference type="GO" id="GO:0046872">
    <property type="term" value="F:metal ion binding"/>
    <property type="evidence" value="ECO:0007669"/>
    <property type="project" value="UniProtKB-KW"/>
</dbReference>
<evidence type="ECO:0000256" key="4">
    <source>
        <dbReference type="PIRSR" id="PIRSR600898-1"/>
    </source>
</evidence>
<dbReference type="InParanoid" id="A0A067PB72"/>
<protein>
    <recommendedName>
        <fullName evidence="8">Indoleamine 2,3-dioxygenase</fullName>
    </recommendedName>
</protein>
<dbReference type="HOGENOM" id="CLU_010089_2_0_1"/>
<dbReference type="GO" id="GO:0033754">
    <property type="term" value="F:indoleamine 2,3-dioxygenase activity"/>
    <property type="evidence" value="ECO:0007669"/>
    <property type="project" value="TreeGrafter"/>
</dbReference>
<name>A0A067PB72_9AGAM</name>
<dbReference type="Proteomes" id="UP000027265">
    <property type="component" value="Unassembled WGS sequence"/>
</dbReference>
<evidence type="ECO:0000256" key="3">
    <source>
        <dbReference type="ARBA" id="ARBA00023004"/>
    </source>
</evidence>
<keyword evidence="7" id="KW-1185">Reference proteome</keyword>
<dbReference type="GO" id="GO:0034354">
    <property type="term" value="P:'de novo' NAD+ biosynthetic process from L-tryptophan"/>
    <property type="evidence" value="ECO:0007669"/>
    <property type="project" value="TreeGrafter"/>
</dbReference>
<feature type="region of interest" description="Disordered" evidence="5">
    <location>
        <begin position="1"/>
        <end position="29"/>
    </location>
</feature>
<evidence type="ECO:0000256" key="2">
    <source>
        <dbReference type="ARBA" id="ARBA00022723"/>
    </source>
</evidence>
<gene>
    <name evidence="6" type="ORF">JAAARDRAFT_164161</name>
</gene>
<keyword evidence="2 4" id="KW-0479">Metal-binding</keyword>
<feature type="binding site" description="proximal binding residue" evidence="4">
    <location>
        <position position="380"/>
    </location>
    <ligand>
        <name>heme b</name>
        <dbReference type="ChEBI" id="CHEBI:60344"/>
    </ligand>
    <ligandPart>
        <name>Fe</name>
        <dbReference type="ChEBI" id="CHEBI:18248"/>
    </ligandPart>
</feature>
<dbReference type="InterPro" id="IPR037217">
    <property type="entry name" value="Trp/Indoleamine_2_3_dOase-like"/>
</dbReference>